<dbReference type="Proteomes" id="UP000014680">
    <property type="component" value="Unassembled WGS sequence"/>
</dbReference>
<gene>
    <name evidence="1" type="ORF">EIN_275510</name>
</gene>
<dbReference type="GeneID" id="14888901"/>
<organism evidence="1 2">
    <name type="scientific">Entamoeba invadens IP1</name>
    <dbReference type="NCBI Taxonomy" id="370355"/>
    <lineage>
        <taxon>Eukaryota</taxon>
        <taxon>Amoebozoa</taxon>
        <taxon>Evosea</taxon>
        <taxon>Archamoebae</taxon>
        <taxon>Mastigamoebida</taxon>
        <taxon>Entamoebidae</taxon>
        <taxon>Entamoeba</taxon>
    </lineage>
</organism>
<dbReference type="KEGG" id="eiv:EIN_275510"/>
<keyword evidence="2" id="KW-1185">Reference proteome</keyword>
<dbReference type="EMBL" id="KB206555">
    <property type="protein sequence ID" value="ELP89919.1"/>
    <property type="molecule type" value="Genomic_DNA"/>
</dbReference>
<evidence type="ECO:0000313" key="1">
    <source>
        <dbReference type="EMBL" id="ELP89919.1"/>
    </source>
</evidence>
<protein>
    <submittedName>
        <fullName evidence="1">Uncharacterized protein</fullName>
    </submittedName>
</protein>
<dbReference type="RefSeq" id="XP_004256690.1">
    <property type="nucleotide sequence ID" value="XM_004256642.1"/>
</dbReference>
<accession>L7FM85</accession>
<reference evidence="1 2" key="1">
    <citation type="submission" date="2012-10" db="EMBL/GenBank/DDBJ databases">
        <authorList>
            <person name="Zafar N."/>
            <person name="Inman J."/>
            <person name="Hall N."/>
            <person name="Lorenzi H."/>
            <person name="Caler E."/>
        </authorList>
    </citation>
    <scope>NUCLEOTIDE SEQUENCE [LARGE SCALE GENOMIC DNA]</scope>
    <source>
        <strain evidence="1 2">IP1</strain>
    </source>
</reference>
<sequence length="223" mass="25978">MRTWFYTEKHRKACLESVHLFKLSEENNLETTTETTSSLVEKVSGINNLAQAIFSLFNIILSKLKPEHFIVLFNKLTTVFNNLFNLFDKHVEVIDKIANSETLVEIYDLFVVQLFEMFLAIFLVDEEHRKLITTSFFSFVESVLTQFVDNKCEFSLSVPKSVVLSFLTQMLKIQDDAVYFQMSDYIYTIVVDMILTKDDDTRELIRSVLSRHRKNSIAKSVSK</sequence>
<proteinExistence type="predicted"/>
<name>L7FM85_ENTIV</name>
<evidence type="ECO:0000313" key="2">
    <source>
        <dbReference type="Proteomes" id="UP000014680"/>
    </source>
</evidence>
<dbReference type="VEuPathDB" id="AmoebaDB:EIN_275510"/>
<dbReference type="AlphaFoldDB" id="L7FM85"/>